<organism evidence="5 6">
    <name type="scientific">Leishmania martiniquensis</name>
    <dbReference type="NCBI Taxonomy" id="1580590"/>
    <lineage>
        <taxon>Eukaryota</taxon>
        <taxon>Discoba</taxon>
        <taxon>Euglenozoa</taxon>
        <taxon>Kinetoplastea</taxon>
        <taxon>Metakinetoplastina</taxon>
        <taxon>Trypanosomatida</taxon>
        <taxon>Trypanosomatidae</taxon>
        <taxon>Leishmaniinae</taxon>
        <taxon>Leishmania</taxon>
    </lineage>
</organism>
<dbReference type="Gene3D" id="3.40.50.1820">
    <property type="entry name" value="alpha/beta hydrolase"/>
    <property type="match status" value="1"/>
</dbReference>
<keyword evidence="4" id="KW-1133">Transmembrane helix</keyword>
<dbReference type="GO" id="GO:0016787">
    <property type="term" value="F:hydrolase activity"/>
    <property type="evidence" value="ECO:0007669"/>
    <property type="project" value="UniProtKB-KW"/>
</dbReference>
<feature type="region of interest" description="Disordered" evidence="3">
    <location>
        <begin position="457"/>
        <end position="489"/>
    </location>
</feature>
<sequence length="578" mass="62631">MMAERVVFDWAPEGSCAKAPVKEEALDASSPKSCRSSVKRLSCVIVAGILLLVVPLYIWKGFDEARVVPEDPVSVLVPLGGDLDIDGLIRELNTNGERVYLASLLSQVADGCSAETPVLPKGKQTVVTFKTKENTEREAVVYVPDSYPTMVDGAAPRPVALMLLFHGLNDNCRRFLEVTKFMPYADRDGFVIASVCGSMGFLGHGWNAGMCCGFLGDKPDDVALAKQVVEELSQVLCIDKSRVMSVGFSNGAMLSEVLACEVPATFRAIVSVSGVVEVRPGNEAGLAACTSAAAKASSTARTSVLLVHGTADTLVPWPGNVALGFPSVMADLEGWRERNGCTEETNTTISTDTYTNTIYMHCSVLRSAVPRWIPDEADVEMANCYEGDPVLDVDLVERKAVDARLAKATAAVAREGLRVSHANPEYLSVGRKHGMVTAQRTDKWRFSEAHCHRRGFEAVEQSKARGRNRTTLSSRGKASSGSGDKSPDAFQLGQWLREAHLYADGTLSGLTQPFSRTAAKEIGKLPMQRDALSRVPLGASQVELVRVNGGGHHWPRDNDFSATDYTYEFGKRIFGRYN</sequence>
<comment type="caution">
    <text evidence="5">The sequence shown here is derived from an EMBL/GenBank/DDBJ whole genome shotgun (WGS) entry which is preliminary data.</text>
</comment>
<dbReference type="RefSeq" id="XP_067174250.1">
    <property type="nucleotide sequence ID" value="XM_067318145.1"/>
</dbReference>
<keyword evidence="4" id="KW-0472">Membrane</keyword>
<dbReference type="KEGG" id="lmat:92510657"/>
<evidence type="ECO:0000256" key="2">
    <source>
        <dbReference type="ARBA" id="ARBA00022801"/>
    </source>
</evidence>
<evidence type="ECO:0000256" key="3">
    <source>
        <dbReference type="SAM" id="MobiDB-lite"/>
    </source>
</evidence>
<feature type="compositionally biased region" description="Polar residues" evidence="3">
    <location>
        <begin position="469"/>
        <end position="483"/>
    </location>
</feature>
<keyword evidence="2" id="KW-0378">Hydrolase</keyword>
<accession>A0A836GI53</accession>
<dbReference type="InterPro" id="IPR050955">
    <property type="entry name" value="Plant_Biomass_Hydrol_Est"/>
</dbReference>
<reference evidence="5 6" key="1">
    <citation type="submission" date="2021-03" db="EMBL/GenBank/DDBJ databases">
        <title>Leishmania (Mundinia) martiniquensis Genome sequencing and assembly.</title>
        <authorList>
            <person name="Almutairi H."/>
            <person name="Gatherer D."/>
        </authorList>
    </citation>
    <scope>NUCLEOTIDE SEQUENCE [LARGE SCALE GENOMIC DNA]</scope>
    <source>
        <strain evidence="5">LSCM1</strain>
    </source>
</reference>
<evidence type="ECO:0000256" key="4">
    <source>
        <dbReference type="SAM" id="Phobius"/>
    </source>
</evidence>
<proteinExistence type="predicted"/>
<dbReference type="EMBL" id="JAFEUZ010000036">
    <property type="protein sequence ID" value="KAG5464313.1"/>
    <property type="molecule type" value="Genomic_DNA"/>
</dbReference>
<feature type="transmembrane region" description="Helical" evidence="4">
    <location>
        <begin position="41"/>
        <end position="59"/>
    </location>
</feature>
<dbReference type="Proteomes" id="UP000673552">
    <property type="component" value="Chromosome 36"/>
</dbReference>
<name>A0A836GI53_9TRYP</name>
<dbReference type="GO" id="GO:0005576">
    <property type="term" value="C:extracellular region"/>
    <property type="evidence" value="ECO:0007669"/>
    <property type="project" value="InterPro"/>
</dbReference>
<dbReference type="PANTHER" id="PTHR43037">
    <property type="entry name" value="UNNAMED PRODUCT-RELATED"/>
    <property type="match status" value="1"/>
</dbReference>
<dbReference type="PANTHER" id="PTHR43037:SF5">
    <property type="entry name" value="FERULOYL ESTERASE"/>
    <property type="match status" value="1"/>
</dbReference>
<dbReference type="GeneID" id="92510657"/>
<dbReference type="Pfam" id="PF10503">
    <property type="entry name" value="Esterase_PHB"/>
    <property type="match status" value="1"/>
</dbReference>
<dbReference type="SUPFAM" id="SSF53474">
    <property type="entry name" value="alpha/beta-Hydrolases"/>
    <property type="match status" value="1"/>
</dbReference>
<evidence type="ECO:0000313" key="6">
    <source>
        <dbReference type="Proteomes" id="UP000673552"/>
    </source>
</evidence>
<keyword evidence="1" id="KW-0732">Signal</keyword>
<dbReference type="InterPro" id="IPR029058">
    <property type="entry name" value="AB_hydrolase_fold"/>
</dbReference>
<gene>
    <name evidence="5" type="ORF">LSCM1_00495</name>
</gene>
<keyword evidence="4" id="KW-0812">Transmembrane</keyword>
<dbReference type="OrthoDB" id="424610at2759"/>
<dbReference type="AlphaFoldDB" id="A0A836GI53"/>
<keyword evidence="6" id="KW-1185">Reference proteome</keyword>
<dbReference type="InterPro" id="IPR010126">
    <property type="entry name" value="Esterase_phb"/>
</dbReference>
<protein>
    <submittedName>
        <fullName evidence="5">Uncharacterized protein</fullName>
    </submittedName>
</protein>
<evidence type="ECO:0000256" key="1">
    <source>
        <dbReference type="ARBA" id="ARBA00022729"/>
    </source>
</evidence>
<evidence type="ECO:0000313" key="5">
    <source>
        <dbReference type="EMBL" id="KAG5464313.1"/>
    </source>
</evidence>